<accession>A0A8H7S0B4</accession>
<dbReference type="InterPro" id="IPR003864">
    <property type="entry name" value="CSC1/OSCA1-like_7TM"/>
</dbReference>
<comment type="subcellular location">
    <subcellularLocation>
        <location evidence="1">Membrane</location>
        <topology evidence="1">Multi-pass membrane protein</topology>
    </subcellularLocation>
</comment>
<evidence type="ECO:0000259" key="10">
    <source>
        <dbReference type="Pfam" id="PF02714"/>
    </source>
</evidence>
<evidence type="ECO:0000256" key="3">
    <source>
        <dbReference type="ARBA" id="ARBA00022448"/>
    </source>
</evidence>
<keyword evidence="4 9" id="KW-0812">Transmembrane</keyword>
<dbReference type="EMBL" id="JAEPRB010000159">
    <property type="protein sequence ID" value="KAG2219900.1"/>
    <property type="molecule type" value="Genomic_DNA"/>
</dbReference>
<dbReference type="InterPro" id="IPR027815">
    <property type="entry name" value="CSC1/OSCA1-like_cyt"/>
</dbReference>
<evidence type="ECO:0000313" key="13">
    <source>
        <dbReference type="EMBL" id="KAG2219900.1"/>
    </source>
</evidence>
<comment type="caution">
    <text evidence="13">The sequence shown here is derived from an EMBL/GenBank/DDBJ whole genome shotgun (WGS) entry which is preliminary data.</text>
</comment>
<feature type="region of interest" description="Disordered" evidence="8">
    <location>
        <begin position="808"/>
        <end position="834"/>
    </location>
</feature>
<evidence type="ECO:0000313" key="14">
    <source>
        <dbReference type="Proteomes" id="UP000646827"/>
    </source>
</evidence>
<sequence length="1117" mass="126464">MSLPEDGQHNVSVQGFPFLDIGNGGFENIPGTSSYSARNQSGLTTQLMMDSHIRTADEHEKRVLLLFYCYFNRHKPKALPDSLFGWIIPLIKVDEQEIMDTVGLDAVVMLQFIVMAIKLFGICSFFGIATLVPISVTTGNITNTATNMTSGQMDLLAITVLQDESPYLIAYLIFTYLFCFLTFFFLNQNFRSFVANRSEYLLRMARTLSSRTVVVTGIPHPLRSDAKLEEYYNQLGIGTVETAQVVRYIRHLRGLLKNRANALQKLEEAYVQYWGNPCKIPGYDPDRILDDAHLFQLVDQQAAAMDENEKNEDDIKLSYSNKIKGNNDSNKHSLKNNMTFLLGNQFNGKKSRRPQVRMGFLGLFGKKVDAIDYFTEELEQIDKQVQEARNNTENYEMTNVGFVTFKNMAGALIASQIAINPEPFNCRTAMAYEPRDVLWKNITVRGRERLIREFMVWAITLLLSFFWIVPISAFSTLTSLETLEHIFPNLANAARDSVFLQNLLQGLVPTIAVNVFMAILPLIFDALGVVQGLRSRSAIADATFTKYFFFLLFNVLLVFTIASTITKTVEQLINHPAEIANVLGTTLPAVAPFFINYVILQGMLLTPRDYATNRAPWSFNYGTGYPPPLLIFIIVLEYSTISPIVLLFGTIYFCITYMVYKYQFLYVYFRPYDAIGSAWTMVFPRVIIGMLLFQITMAGLFVLKQYITLAVLCVPLMVMTILFKITMDAAFNKNSQNLPMAMLRERTQTLPTIIKTPAADEKQFNDVSDDDTASDSDLSDNDDNNISARATSNEQAQALAVQQQQSINSGAIGGGGSNSSFNTNNSNNSGTQAKSRWRLATAFAVSSSASKLSLQQEQQQKNVKHRRRRVILDEDDYEAIPDKYTDYRQPPMMLNPGILDTGLKRYGNPALIGILPQLWLPIKDGEQNKPLEPSKRLSSHRLSSAFNKTPGHSANDLAKLLRRAQSARQKQIGLLDYHHCEGENNTVTVMSSSTAREGSTSNSNKNDIFFQEHLKRQQRQEKRSLNRGGKEGFLRRMLLRPSRTGGSMGSIKEASMSQEHILQDMNDELRVREELHLTPMHRSYDETIMCNNDSEDDNIRMNRIPHKQQHLFPSQYY</sequence>
<dbReference type="AlphaFoldDB" id="A0A8H7S0B4"/>
<feature type="region of interest" description="Disordered" evidence="8">
    <location>
        <begin position="764"/>
        <end position="787"/>
    </location>
</feature>
<feature type="compositionally biased region" description="Low complexity" evidence="8">
    <location>
        <begin position="818"/>
        <end position="833"/>
    </location>
</feature>
<feature type="compositionally biased region" description="Polar residues" evidence="8">
    <location>
        <begin position="940"/>
        <end position="952"/>
    </location>
</feature>
<keyword evidence="6 9" id="KW-0472">Membrane</keyword>
<dbReference type="GO" id="GO:0005227">
    <property type="term" value="F:calcium-activated cation channel activity"/>
    <property type="evidence" value="ECO:0007669"/>
    <property type="project" value="InterPro"/>
</dbReference>
<evidence type="ECO:0000256" key="1">
    <source>
        <dbReference type="ARBA" id="ARBA00004141"/>
    </source>
</evidence>
<evidence type="ECO:0000256" key="7">
    <source>
        <dbReference type="SAM" id="Coils"/>
    </source>
</evidence>
<feature type="transmembrane region" description="Helical" evidence="9">
    <location>
        <begin position="507"/>
        <end position="527"/>
    </location>
</feature>
<keyword evidence="7" id="KW-0175">Coiled coil</keyword>
<feature type="compositionally biased region" description="Acidic residues" evidence="8">
    <location>
        <begin position="767"/>
        <end position="783"/>
    </location>
</feature>
<feature type="transmembrane region" description="Helical" evidence="9">
    <location>
        <begin position="641"/>
        <end position="660"/>
    </location>
</feature>
<feature type="transmembrane region" description="Helical" evidence="9">
    <location>
        <begin position="672"/>
        <end position="693"/>
    </location>
</feature>
<dbReference type="Proteomes" id="UP000646827">
    <property type="component" value="Unassembled WGS sequence"/>
</dbReference>
<evidence type="ECO:0000256" key="2">
    <source>
        <dbReference type="ARBA" id="ARBA00007779"/>
    </source>
</evidence>
<evidence type="ECO:0000256" key="5">
    <source>
        <dbReference type="ARBA" id="ARBA00022989"/>
    </source>
</evidence>
<feature type="transmembrane region" description="Helical" evidence="9">
    <location>
        <begin position="454"/>
        <end position="474"/>
    </location>
</feature>
<dbReference type="GO" id="GO:0005886">
    <property type="term" value="C:plasma membrane"/>
    <property type="evidence" value="ECO:0007669"/>
    <property type="project" value="TreeGrafter"/>
</dbReference>
<dbReference type="PANTHER" id="PTHR13018">
    <property type="entry name" value="PROBABLE MEMBRANE PROTEIN DUF221-RELATED"/>
    <property type="match status" value="1"/>
</dbReference>
<dbReference type="Pfam" id="PF13967">
    <property type="entry name" value="RSN1_TM"/>
    <property type="match status" value="1"/>
</dbReference>
<dbReference type="OrthoDB" id="1689567at2759"/>
<evidence type="ECO:0000259" key="11">
    <source>
        <dbReference type="Pfam" id="PF13967"/>
    </source>
</evidence>
<feature type="domain" description="CSC1/OSCA1-like 7TM region" evidence="10">
    <location>
        <begin position="452"/>
        <end position="701"/>
    </location>
</feature>
<feature type="domain" description="CSC1/OSCA1-like cytosolic" evidence="12">
    <location>
        <begin position="210"/>
        <end position="441"/>
    </location>
</feature>
<dbReference type="Pfam" id="PF02714">
    <property type="entry name" value="RSN1_7TM"/>
    <property type="match status" value="1"/>
</dbReference>
<keyword evidence="5 9" id="KW-1133">Transmembrane helix</keyword>
<feature type="region of interest" description="Disordered" evidence="8">
    <location>
        <begin position="930"/>
        <end position="954"/>
    </location>
</feature>
<keyword evidence="3" id="KW-0813">Transport</keyword>
<feature type="transmembrane region" description="Helical" evidence="9">
    <location>
        <begin position="705"/>
        <end position="723"/>
    </location>
</feature>
<evidence type="ECO:0000256" key="9">
    <source>
        <dbReference type="SAM" id="Phobius"/>
    </source>
</evidence>
<evidence type="ECO:0000256" key="4">
    <source>
        <dbReference type="ARBA" id="ARBA00022692"/>
    </source>
</evidence>
<dbReference type="InterPro" id="IPR032880">
    <property type="entry name" value="CSC1/OSCA1-like_N"/>
</dbReference>
<feature type="transmembrane region" description="Helical" evidence="9">
    <location>
        <begin position="168"/>
        <end position="187"/>
    </location>
</feature>
<reference evidence="13 14" key="1">
    <citation type="submission" date="2020-12" db="EMBL/GenBank/DDBJ databases">
        <title>Metabolic potential, ecology and presence of endohyphal bacteria is reflected in genomic diversity of Mucoromycotina.</title>
        <authorList>
            <person name="Muszewska A."/>
            <person name="Okrasinska A."/>
            <person name="Steczkiewicz K."/>
            <person name="Drgas O."/>
            <person name="Orlowska M."/>
            <person name="Perlinska-Lenart U."/>
            <person name="Aleksandrzak-Piekarczyk T."/>
            <person name="Szatraj K."/>
            <person name="Zielenkiewicz U."/>
            <person name="Pilsyk S."/>
            <person name="Malc E."/>
            <person name="Mieczkowski P."/>
            <person name="Kruszewska J.S."/>
            <person name="Biernat P."/>
            <person name="Pawlowska J."/>
        </authorList>
    </citation>
    <scope>NUCLEOTIDE SEQUENCE [LARGE SCALE GENOMIC DNA]</scope>
    <source>
        <strain evidence="13 14">CBS 142.35</strain>
    </source>
</reference>
<feature type="coiled-coil region" evidence="7">
    <location>
        <begin position="371"/>
        <end position="398"/>
    </location>
</feature>
<evidence type="ECO:0000256" key="8">
    <source>
        <dbReference type="SAM" id="MobiDB-lite"/>
    </source>
</evidence>
<comment type="similarity">
    <text evidence="2">Belongs to the CSC1 (TC 1.A.17) family.</text>
</comment>
<evidence type="ECO:0000256" key="6">
    <source>
        <dbReference type="ARBA" id="ARBA00023136"/>
    </source>
</evidence>
<feature type="domain" description="CSC1/OSCA1-like N-terminal transmembrane" evidence="11">
    <location>
        <begin position="73"/>
        <end position="188"/>
    </location>
</feature>
<keyword evidence="14" id="KW-1185">Reference proteome</keyword>
<feature type="transmembrane region" description="Helical" evidence="9">
    <location>
        <begin position="586"/>
        <end position="605"/>
    </location>
</feature>
<dbReference type="Pfam" id="PF14703">
    <property type="entry name" value="PHM7_cyt"/>
    <property type="match status" value="1"/>
</dbReference>
<protein>
    <recommendedName>
        <fullName evidence="15">DUF221-domain-containing protein</fullName>
    </recommendedName>
</protein>
<feature type="transmembrane region" description="Helical" evidence="9">
    <location>
        <begin position="547"/>
        <end position="566"/>
    </location>
</feature>
<proteinExistence type="inferred from homology"/>
<name>A0A8H7S0B4_9FUNG</name>
<organism evidence="13 14">
    <name type="scientific">Circinella minor</name>
    <dbReference type="NCBI Taxonomy" id="1195481"/>
    <lineage>
        <taxon>Eukaryota</taxon>
        <taxon>Fungi</taxon>
        <taxon>Fungi incertae sedis</taxon>
        <taxon>Mucoromycota</taxon>
        <taxon>Mucoromycotina</taxon>
        <taxon>Mucoromycetes</taxon>
        <taxon>Mucorales</taxon>
        <taxon>Lichtheimiaceae</taxon>
        <taxon>Circinella</taxon>
    </lineage>
</organism>
<evidence type="ECO:0008006" key="15">
    <source>
        <dbReference type="Google" id="ProtNLM"/>
    </source>
</evidence>
<dbReference type="InterPro" id="IPR045122">
    <property type="entry name" value="Csc1-like"/>
</dbReference>
<dbReference type="PANTHER" id="PTHR13018:SF5">
    <property type="entry name" value="RE44586P"/>
    <property type="match status" value="1"/>
</dbReference>
<evidence type="ECO:0000259" key="12">
    <source>
        <dbReference type="Pfam" id="PF14703"/>
    </source>
</evidence>
<gene>
    <name evidence="13" type="ORF">INT45_008537</name>
</gene>